<dbReference type="SUPFAM" id="SSF56112">
    <property type="entry name" value="Protein kinase-like (PK-like)"/>
    <property type="match status" value="1"/>
</dbReference>
<dbReference type="SMART" id="SM00326">
    <property type="entry name" value="SH3"/>
    <property type="match status" value="1"/>
</dbReference>
<feature type="region of interest" description="Disordered" evidence="15">
    <location>
        <begin position="588"/>
        <end position="660"/>
    </location>
</feature>
<evidence type="ECO:0000313" key="18">
    <source>
        <dbReference type="EMBL" id="JAP38630.1"/>
    </source>
</evidence>
<dbReference type="PROSITE" id="PS50011">
    <property type="entry name" value="PROTEIN_KINASE_DOM"/>
    <property type="match status" value="1"/>
</dbReference>
<comment type="catalytic activity">
    <reaction evidence="12">
        <text>L-threonyl-[protein] + ATP = O-phospho-L-threonyl-[protein] + ADP + H(+)</text>
        <dbReference type="Rhea" id="RHEA:46608"/>
        <dbReference type="Rhea" id="RHEA-COMP:11060"/>
        <dbReference type="Rhea" id="RHEA-COMP:11605"/>
        <dbReference type="ChEBI" id="CHEBI:15378"/>
        <dbReference type="ChEBI" id="CHEBI:30013"/>
        <dbReference type="ChEBI" id="CHEBI:30616"/>
        <dbReference type="ChEBI" id="CHEBI:61977"/>
        <dbReference type="ChEBI" id="CHEBI:456216"/>
        <dbReference type="EC" id="2.7.11.1"/>
    </reaction>
</comment>
<feature type="domain" description="SH3" evidence="16">
    <location>
        <begin position="479"/>
        <end position="539"/>
    </location>
</feature>
<dbReference type="InterPro" id="IPR008266">
    <property type="entry name" value="Tyr_kinase_AS"/>
</dbReference>
<dbReference type="PRINTS" id="PR00109">
    <property type="entry name" value="TYRKINASE"/>
</dbReference>
<comment type="subcellular location">
    <subcellularLocation>
        <location evidence="2">Cytoplasm</location>
    </subcellularLocation>
    <subcellularLocation>
        <location evidence="1">Endomembrane system</location>
    </subcellularLocation>
</comment>
<dbReference type="InterPro" id="IPR050198">
    <property type="entry name" value="Non-receptor_tyrosine_kinases"/>
</dbReference>
<name>A0A0X3NH21_SCHSO</name>
<evidence type="ECO:0000256" key="7">
    <source>
        <dbReference type="ARBA" id="ARBA00022741"/>
    </source>
</evidence>
<dbReference type="CDD" id="cd00192">
    <property type="entry name" value="PTKc"/>
    <property type="match status" value="1"/>
</dbReference>
<evidence type="ECO:0000259" key="17">
    <source>
        <dbReference type="PROSITE" id="PS50011"/>
    </source>
</evidence>
<dbReference type="InterPro" id="IPR037085">
    <property type="entry name" value="Cdc42-bd-like_dom_sf"/>
</dbReference>
<feature type="domain" description="Protein kinase" evidence="17">
    <location>
        <begin position="172"/>
        <end position="479"/>
    </location>
</feature>
<dbReference type="GO" id="GO:0050793">
    <property type="term" value="P:regulation of developmental process"/>
    <property type="evidence" value="ECO:0007669"/>
    <property type="project" value="UniProtKB-ARBA"/>
</dbReference>
<evidence type="ECO:0000256" key="14">
    <source>
        <dbReference type="PROSITE-ProRule" id="PRU10141"/>
    </source>
</evidence>
<keyword evidence="8" id="KW-0418">Kinase</keyword>
<dbReference type="EMBL" id="GEEE01024595">
    <property type="protein sequence ID" value="JAP38630.1"/>
    <property type="molecule type" value="Transcribed_RNA"/>
</dbReference>
<keyword evidence="6" id="KW-0808">Transferase</keyword>
<evidence type="ECO:0000256" key="12">
    <source>
        <dbReference type="ARBA" id="ARBA00047899"/>
    </source>
</evidence>
<dbReference type="FunFam" id="1.10.510.10:FF:001512">
    <property type="entry name" value="Receptor tyrosine-protein kinase erbB-2"/>
    <property type="match status" value="1"/>
</dbReference>
<keyword evidence="7 14" id="KW-0547">Nucleotide-binding</keyword>
<dbReference type="InterPro" id="IPR011009">
    <property type="entry name" value="Kinase-like_dom_sf"/>
</dbReference>
<dbReference type="InterPro" id="IPR001245">
    <property type="entry name" value="Ser-Thr/Tyr_kinase_cat_dom"/>
</dbReference>
<feature type="compositionally biased region" description="Basic and acidic residues" evidence="15">
    <location>
        <begin position="132"/>
        <end position="144"/>
    </location>
</feature>
<dbReference type="InterPro" id="IPR001452">
    <property type="entry name" value="SH3_domain"/>
</dbReference>
<evidence type="ECO:0000256" key="13">
    <source>
        <dbReference type="PROSITE-ProRule" id="PRU00192"/>
    </source>
</evidence>
<protein>
    <recommendedName>
        <fullName evidence="3">non-specific protein-tyrosine kinase</fullName>
        <ecNumber evidence="3">2.7.10.2</ecNumber>
    </recommendedName>
</protein>
<evidence type="ECO:0000256" key="5">
    <source>
        <dbReference type="ARBA" id="ARBA00022490"/>
    </source>
</evidence>
<accession>A0A0X3NH21</accession>
<evidence type="ECO:0000256" key="10">
    <source>
        <dbReference type="ARBA" id="ARBA00023136"/>
    </source>
</evidence>
<dbReference type="Pfam" id="PF09027">
    <property type="entry name" value="GTPase_binding"/>
    <property type="match status" value="1"/>
</dbReference>
<dbReference type="PROSITE" id="PS00107">
    <property type="entry name" value="PROTEIN_KINASE_ATP"/>
    <property type="match status" value="1"/>
</dbReference>
<dbReference type="AlphaFoldDB" id="A0A0X3NH21"/>
<evidence type="ECO:0000256" key="4">
    <source>
        <dbReference type="ARBA" id="ARBA00022443"/>
    </source>
</evidence>
<evidence type="ECO:0000259" key="16">
    <source>
        <dbReference type="PROSITE" id="PS50002"/>
    </source>
</evidence>
<dbReference type="GO" id="GO:0004674">
    <property type="term" value="F:protein serine/threonine kinase activity"/>
    <property type="evidence" value="ECO:0007669"/>
    <property type="project" value="UniProtKB-EC"/>
</dbReference>
<gene>
    <name evidence="18" type="ORF">TR121603</name>
</gene>
<reference evidence="18" key="1">
    <citation type="submission" date="2016-01" db="EMBL/GenBank/DDBJ databases">
        <title>Reference transcriptome for the parasite Schistocephalus solidus: insights into the molecular evolution of parasitism.</title>
        <authorList>
            <person name="Hebert F.O."/>
            <person name="Grambauer S."/>
            <person name="Barber I."/>
            <person name="Landry C.R."/>
            <person name="Aubin-Horth N."/>
        </authorList>
    </citation>
    <scope>NUCLEOTIDE SEQUENCE</scope>
</reference>
<dbReference type="InterPro" id="IPR000719">
    <property type="entry name" value="Prot_kinase_dom"/>
</dbReference>
<dbReference type="InterPro" id="IPR020635">
    <property type="entry name" value="Tyr_kinase_cat_dom"/>
</dbReference>
<dbReference type="InterPro" id="IPR017441">
    <property type="entry name" value="Protein_kinase_ATP_BS"/>
</dbReference>
<dbReference type="Gene3D" id="1.10.510.10">
    <property type="entry name" value="Transferase(Phosphotransferase) domain 1"/>
    <property type="match status" value="1"/>
</dbReference>
<dbReference type="PROSITE" id="PS00109">
    <property type="entry name" value="PROTEIN_KINASE_TYR"/>
    <property type="match status" value="1"/>
</dbReference>
<evidence type="ECO:0000256" key="8">
    <source>
        <dbReference type="ARBA" id="ARBA00022777"/>
    </source>
</evidence>
<evidence type="ECO:0000256" key="1">
    <source>
        <dbReference type="ARBA" id="ARBA00004308"/>
    </source>
</evidence>
<proteinExistence type="predicted"/>
<organism evidence="18">
    <name type="scientific">Schistocephalus solidus</name>
    <name type="common">Tapeworm</name>
    <dbReference type="NCBI Taxonomy" id="70667"/>
    <lineage>
        <taxon>Eukaryota</taxon>
        <taxon>Metazoa</taxon>
        <taxon>Spiralia</taxon>
        <taxon>Lophotrochozoa</taxon>
        <taxon>Platyhelminthes</taxon>
        <taxon>Cestoda</taxon>
        <taxon>Eucestoda</taxon>
        <taxon>Diphyllobothriidea</taxon>
        <taxon>Diphyllobothriidae</taxon>
        <taxon>Schistocephalus</taxon>
    </lineage>
</organism>
<dbReference type="Gene3D" id="4.10.680.10">
    <property type="entry name" value="Cdc42-like binding domain"/>
    <property type="match status" value="1"/>
</dbReference>
<keyword evidence="9 14" id="KW-0067">ATP-binding</keyword>
<dbReference type="InterPro" id="IPR036028">
    <property type="entry name" value="SH3-like_dom_sf"/>
</dbReference>
<dbReference type="Pfam" id="PF22931">
    <property type="entry name" value="SAM_TNK"/>
    <property type="match status" value="1"/>
</dbReference>
<evidence type="ECO:0000256" key="3">
    <source>
        <dbReference type="ARBA" id="ARBA00011903"/>
    </source>
</evidence>
<dbReference type="EMBL" id="GEEE01018616">
    <property type="protein sequence ID" value="JAP44609.1"/>
    <property type="molecule type" value="Transcribed_RNA"/>
</dbReference>
<dbReference type="GO" id="GO:0005524">
    <property type="term" value="F:ATP binding"/>
    <property type="evidence" value="ECO:0007669"/>
    <property type="project" value="UniProtKB-UniRule"/>
</dbReference>
<dbReference type="GO" id="GO:0012505">
    <property type="term" value="C:endomembrane system"/>
    <property type="evidence" value="ECO:0007669"/>
    <property type="project" value="UniProtKB-SubCell"/>
</dbReference>
<evidence type="ECO:0000256" key="9">
    <source>
        <dbReference type="ARBA" id="ARBA00022840"/>
    </source>
</evidence>
<dbReference type="GO" id="GO:0030182">
    <property type="term" value="P:neuron differentiation"/>
    <property type="evidence" value="ECO:0007669"/>
    <property type="project" value="UniProtKB-ARBA"/>
</dbReference>
<dbReference type="EC" id="2.7.10.2" evidence="3"/>
<keyword evidence="11" id="KW-0829">Tyrosine-protein kinase</keyword>
<dbReference type="GO" id="GO:0004715">
    <property type="term" value="F:non-membrane spanning protein tyrosine kinase activity"/>
    <property type="evidence" value="ECO:0007669"/>
    <property type="project" value="UniProtKB-EC"/>
</dbReference>
<evidence type="ECO:0000256" key="2">
    <source>
        <dbReference type="ARBA" id="ARBA00004496"/>
    </source>
</evidence>
<dbReference type="GO" id="GO:0005737">
    <property type="term" value="C:cytoplasm"/>
    <property type="evidence" value="ECO:0007669"/>
    <property type="project" value="UniProtKB-SubCell"/>
</dbReference>
<keyword evidence="5" id="KW-0963">Cytoplasm</keyword>
<evidence type="ECO:0000256" key="6">
    <source>
        <dbReference type="ARBA" id="ARBA00022679"/>
    </source>
</evidence>
<evidence type="ECO:0000256" key="11">
    <source>
        <dbReference type="ARBA" id="ARBA00023137"/>
    </source>
</evidence>
<feature type="region of interest" description="Disordered" evidence="15">
    <location>
        <begin position="108"/>
        <end position="148"/>
    </location>
</feature>
<dbReference type="PROSITE" id="PS50002">
    <property type="entry name" value="SH3"/>
    <property type="match status" value="1"/>
</dbReference>
<evidence type="ECO:0000256" key="15">
    <source>
        <dbReference type="SAM" id="MobiDB-lite"/>
    </source>
</evidence>
<dbReference type="Pfam" id="PF07714">
    <property type="entry name" value="PK_Tyr_Ser-Thr"/>
    <property type="match status" value="1"/>
</dbReference>
<sequence length="995" mass="108375">MSLGSSSKDWLSLFLAEVQLQDFYKAFKYDLQVTELIHFNHVHTADLYSIGLSGPAVARVKEALKHHRRALGLPNPRRKVHAANLLTKLKYGSPRGPYLMAMSEPVSPAHRKHSGSARARSFAERQNVFMSRSEDQERGGREPQDAGALEDTITGGAVVSQQLTCLIAPQDVQLHGRLGSGSFSVVWRGEWRMPTGKLIPVAVKVLRPRGSLPASATTASSDYVSNVLTEALLMQSISHPNLTRIYGIIPADPLMIVTELAPLGSLLKHLRAHSYHLQQHEQHQQQTSLAAGSSPSAAFTVDALWDMGIQLARGMAYLAQHHLVHRDLAARNVLLLLPLSSTFPLVKITDFGLLRRTNAHSNATEEFGENAVPLYAGGNEQGIAYAWSALEAIRGGRFSQASDVWSWAVTVWEIWTGGAVPWSKYSSEEIVGQLEAGHRLPWPRLACPRRLYQLMLACWRSEPGSRPTFAYLAERLSKVGLTEVEAVQVFDEADRMDVEVGDRILVIDGRPENFWWWGQNLRTGEISSFPREIVKLRRKLSPQDISCPISGSFVHVGHFGIDGQQWGHVDHIDPSFLAGVSVRHADTLSQSYAPPQRRARFRPPSTGTGPTDSFWRPLSDCGRSDEEVDTDRRSEFSFSAQRAAGGGAAAAERPPLLNTYDEGEDERRHLDNVAAGSTIATQILPPSPHYTYPRGLNLSALREAFAESVTNGSASVLLPPPPAPSNSKTGRGCGASGAIIAPPPRDKTTSEQTTLTAPSTTAYVPELRAPLIDLYQTSGSSSCSAKNLTEHPSPVSRPVSVPPGEFGGVNVFTSLCPNPYFRAAWNSWMSSAQNIATSASAPSTSPFFTSLGHRQQLPQSQQLPDAFSRRTASVYMENTSHLFGMTSTSDDVRVQRPLTPTAVSSTADDFARLYLNSESVTAARTSEASLLYNRRNPFISTATNGPLTNSCTVAGLDCEPQCEKEVLVGASMNPFLSPITSAPKVSVQVSCVIAA</sequence>
<dbReference type="PANTHER" id="PTHR24418">
    <property type="entry name" value="TYROSINE-PROTEIN KINASE"/>
    <property type="match status" value="1"/>
</dbReference>
<feature type="binding site" evidence="14">
    <location>
        <position position="204"/>
    </location>
    <ligand>
        <name>ATP</name>
        <dbReference type="ChEBI" id="CHEBI:30616"/>
    </ligand>
</feature>
<dbReference type="SUPFAM" id="SSF50044">
    <property type="entry name" value="SH3-domain"/>
    <property type="match status" value="1"/>
</dbReference>
<dbReference type="InterPro" id="IPR055175">
    <property type="entry name" value="ACK/TNK-like_SAM"/>
</dbReference>
<dbReference type="SMART" id="SM00219">
    <property type="entry name" value="TyrKc"/>
    <property type="match status" value="1"/>
</dbReference>
<dbReference type="Gene3D" id="2.30.30.40">
    <property type="entry name" value="SH3 Domains"/>
    <property type="match status" value="1"/>
</dbReference>
<dbReference type="GO" id="GO:0048468">
    <property type="term" value="P:cell development"/>
    <property type="evidence" value="ECO:0007669"/>
    <property type="project" value="UniProtKB-ARBA"/>
</dbReference>
<keyword evidence="4 13" id="KW-0728">SH3 domain</keyword>
<feature type="compositionally biased region" description="Basic and acidic residues" evidence="15">
    <location>
        <begin position="622"/>
        <end position="635"/>
    </location>
</feature>
<dbReference type="InterPro" id="IPR015116">
    <property type="entry name" value="Cdc42-bd-like"/>
</dbReference>
<keyword evidence="10" id="KW-0472">Membrane</keyword>
<dbReference type="Gene3D" id="3.30.200.20">
    <property type="entry name" value="Phosphorylase Kinase, domain 1"/>
    <property type="match status" value="1"/>
</dbReference>